<gene>
    <name evidence="2" type="ORF">GRI32_01030</name>
</gene>
<feature type="transmembrane region" description="Helical" evidence="1">
    <location>
        <begin position="148"/>
        <end position="165"/>
    </location>
</feature>
<evidence type="ECO:0000313" key="2">
    <source>
        <dbReference type="EMBL" id="MXO87320.1"/>
    </source>
</evidence>
<feature type="transmembrane region" description="Helical" evidence="1">
    <location>
        <begin position="261"/>
        <end position="288"/>
    </location>
</feature>
<dbReference type="EMBL" id="WTYY01000001">
    <property type="protein sequence ID" value="MXO87320.1"/>
    <property type="molecule type" value="Genomic_DNA"/>
</dbReference>
<dbReference type="AlphaFoldDB" id="A0A844ZJW0"/>
<evidence type="ECO:0000313" key="3">
    <source>
        <dbReference type="Proteomes" id="UP000435243"/>
    </source>
</evidence>
<keyword evidence="1" id="KW-0812">Transmembrane</keyword>
<keyword evidence="3" id="KW-1185">Reference proteome</keyword>
<protein>
    <recommendedName>
        <fullName evidence="4">HupE/UreJ family protein</fullName>
    </recommendedName>
</protein>
<proteinExistence type="predicted"/>
<organism evidence="2 3">
    <name type="scientific">Alteraurantiacibacter aestuarii</name>
    <dbReference type="NCBI Taxonomy" id="650004"/>
    <lineage>
        <taxon>Bacteria</taxon>
        <taxon>Pseudomonadati</taxon>
        <taxon>Pseudomonadota</taxon>
        <taxon>Alphaproteobacteria</taxon>
        <taxon>Sphingomonadales</taxon>
        <taxon>Erythrobacteraceae</taxon>
        <taxon>Alteraurantiacibacter</taxon>
    </lineage>
</organism>
<dbReference type="Proteomes" id="UP000435243">
    <property type="component" value="Unassembled WGS sequence"/>
</dbReference>
<keyword evidence="1" id="KW-1133">Transmembrane helix</keyword>
<name>A0A844ZJW0_9SPHN</name>
<sequence>MLATLLSAPAHADDNRPLTITVELAPDGLAADVTWKIPANVAAGFMPDLLPPGGCVAEGHLRSWSDAVGTWHQQQWVCQQPLKGQAIAIAYPSANPGLATIARLHEPGQAVQTILLQPGDTVLQIPAAQQGEARASTFAEFLKLGFEHIWLGIDHLLFVTGLIIIAGTWRRILVTVTGFTLAHSVTLGLAALDLISLPIRAVEAVIALSIVFLAVEIVKGPRDSLTWRRPVAVASTFGLLHGFGFASVLREVGLPDQGLLTALFAFNIGIEIGQVIFAGLLFALLRLVTRLRPAQGEMAGLQRMAGYTLGIVASYWLVERLIGA</sequence>
<accession>A0A844ZJW0</accession>
<evidence type="ECO:0000256" key="1">
    <source>
        <dbReference type="SAM" id="Phobius"/>
    </source>
</evidence>
<dbReference type="OrthoDB" id="9808870at2"/>
<reference evidence="2 3" key="1">
    <citation type="submission" date="2019-12" db="EMBL/GenBank/DDBJ databases">
        <title>Genomic-based taxomic classification of the family Erythrobacteraceae.</title>
        <authorList>
            <person name="Xu L."/>
        </authorList>
    </citation>
    <scope>NUCLEOTIDE SEQUENCE [LARGE SCALE GENOMIC DNA]</scope>
    <source>
        <strain evidence="2 3">JCM 16339</strain>
    </source>
</reference>
<comment type="caution">
    <text evidence="2">The sequence shown here is derived from an EMBL/GenBank/DDBJ whole genome shotgun (WGS) entry which is preliminary data.</text>
</comment>
<dbReference type="Pfam" id="PF13795">
    <property type="entry name" value="HupE_UreJ_2"/>
    <property type="match status" value="1"/>
</dbReference>
<dbReference type="InterPro" id="IPR032809">
    <property type="entry name" value="Put_HupE_UreJ"/>
</dbReference>
<feature type="transmembrane region" description="Helical" evidence="1">
    <location>
        <begin position="198"/>
        <end position="218"/>
    </location>
</feature>
<feature type="transmembrane region" description="Helical" evidence="1">
    <location>
        <begin position="230"/>
        <end position="249"/>
    </location>
</feature>
<feature type="transmembrane region" description="Helical" evidence="1">
    <location>
        <begin position="172"/>
        <end position="192"/>
    </location>
</feature>
<keyword evidence="1" id="KW-0472">Membrane</keyword>
<evidence type="ECO:0008006" key="4">
    <source>
        <dbReference type="Google" id="ProtNLM"/>
    </source>
</evidence>